<feature type="region of interest" description="Disordered" evidence="1">
    <location>
        <begin position="829"/>
        <end position="870"/>
    </location>
</feature>
<feature type="signal peptide" evidence="2">
    <location>
        <begin position="1"/>
        <end position="19"/>
    </location>
</feature>
<evidence type="ECO:0000256" key="2">
    <source>
        <dbReference type="SAM" id="SignalP"/>
    </source>
</evidence>
<feature type="region of interest" description="Disordered" evidence="1">
    <location>
        <begin position="306"/>
        <end position="325"/>
    </location>
</feature>
<gene>
    <name evidence="4" type="primary">LOC105428398</name>
</gene>
<feature type="compositionally biased region" description="Polar residues" evidence="1">
    <location>
        <begin position="254"/>
        <end position="273"/>
    </location>
</feature>
<evidence type="ECO:0000313" key="4">
    <source>
        <dbReference type="RefSeq" id="XP_011639010.1"/>
    </source>
</evidence>
<feature type="compositionally biased region" description="Polar residues" evidence="1">
    <location>
        <begin position="424"/>
        <end position="451"/>
    </location>
</feature>
<dbReference type="RefSeq" id="XP_011639010.1">
    <property type="nucleotide sequence ID" value="XM_011640708.1"/>
</dbReference>
<feature type="region of interest" description="Disordered" evidence="1">
    <location>
        <begin position="668"/>
        <end position="709"/>
    </location>
</feature>
<feature type="region of interest" description="Disordered" evidence="1">
    <location>
        <begin position="906"/>
        <end position="943"/>
    </location>
</feature>
<feature type="compositionally biased region" description="Polar residues" evidence="1">
    <location>
        <begin position="72"/>
        <end position="82"/>
    </location>
</feature>
<evidence type="ECO:0000256" key="1">
    <source>
        <dbReference type="SAM" id="MobiDB-lite"/>
    </source>
</evidence>
<evidence type="ECO:0000313" key="3">
    <source>
        <dbReference type="Proteomes" id="UP000504615"/>
    </source>
</evidence>
<feature type="compositionally biased region" description="Polar residues" evidence="1">
    <location>
        <begin position="549"/>
        <end position="558"/>
    </location>
</feature>
<dbReference type="OrthoDB" id="7593816at2759"/>
<name>A0A6I9X3L1_9HYME</name>
<keyword evidence="3" id="KW-1185">Reference proteome</keyword>
<feature type="region of interest" description="Disordered" evidence="1">
    <location>
        <begin position="254"/>
        <end position="301"/>
    </location>
</feature>
<protein>
    <submittedName>
        <fullName evidence="4">Uncharacterized protein LOC105428398</fullName>
    </submittedName>
</protein>
<sequence length="943" mass="105626">MKITCFITICACLSTIVFSDKIQHLNRLKRERTREGSVLEEASVERRLNPNAEIHPQVFTTHPHVSRKSIRSQEQTETFQKPSQKKIPEPQSKSQQRHPRDRTRHPVKRVKVRSIPGSTYEVDENHVHDFDSHSVSEVHDEKPIYIKPMFRVTTKTNIFDSIMDILHQLLDPPKNELGPMVGPIQMPGSKRKIYLRLLEPVDSNHVTVRFVTQVPVPVIDEELRDFDSILPFLPFSEPGASNFLNHHHIASSDATYSSSNRHQTVQLPRNVSHVSGKGRGPQSTKSPSNDLKETEKENLPPVKAKAVKEEENDKSHAHLQSEDDAIKQVTEILNSAENEPDSKDSMKTWYKKHRLSLQQIAPLYSLTAMEHIEASPYVQENTYKVPGDILNSQAGSYEQYNVNAASGYYDQSYTAVPNTYSTTYPKQNEFSNDPSSYLASYQSRNNLNGAPSSYPAPYQSQNNLNSAPSSYPISYQNQNELNNVPSSYPVSYQNQNDLNNAASSTSYVKQNDLFSAPTVYSTVGYPYEKQPANVPSSSNSYATPHKTQDGAQTGSSSQNALHIIDPPYLVDHRQVLESHANKIYEFTTIRPRGYSLPDVVGSSGIAQNGESLDQITWGKVKREKTESSFQKNVEIISDNHEKWQPLMSEDADWHKAFANLANGDFQQEARQQPVNRPRQASRKPTASITGEVGRTEHHRQHGKHRNPITTIENPRCLIVGECERMEPMVASIPHPEGTVKLVKEQTSAANVTVITPRSAPITVITPKSVAASNTFETLRVNITKSSWTEEPQPLVMTTGSPATSSTTQKTPLLIRVESTPLDTVTEKSIKNEKTNRSIANASMEKSATSSTTRRSPISATLPVSNNTTKRSWFSKRPMLMKKPTSVLKGTEFGSTTKRTELLSNIAKRTINTTRKPTTMSSTTEKTRRSKLRGATSKMKSSTT</sequence>
<dbReference type="KEGG" id="pbar:105428398"/>
<dbReference type="Proteomes" id="UP000504615">
    <property type="component" value="Unplaced"/>
</dbReference>
<proteinExistence type="predicted"/>
<feature type="compositionally biased region" description="Polar residues" evidence="1">
    <location>
        <begin position="533"/>
        <end position="542"/>
    </location>
</feature>
<reference evidence="4" key="1">
    <citation type="submission" date="2025-08" db="UniProtKB">
        <authorList>
            <consortium name="RefSeq"/>
        </authorList>
    </citation>
    <scope>IDENTIFICATION</scope>
</reference>
<keyword evidence="2" id="KW-0732">Signal</keyword>
<feature type="compositionally biased region" description="Basic residues" evidence="1">
    <location>
        <begin position="95"/>
        <end position="109"/>
    </location>
</feature>
<feature type="compositionally biased region" description="Basic residues" evidence="1">
    <location>
        <begin position="696"/>
        <end position="706"/>
    </location>
</feature>
<feature type="region of interest" description="Disordered" evidence="1">
    <location>
        <begin position="424"/>
        <end position="497"/>
    </location>
</feature>
<accession>A0A6I9X3L1</accession>
<dbReference type="GeneID" id="105428398"/>
<feature type="region of interest" description="Disordered" evidence="1">
    <location>
        <begin position="530"/>
        <end position="558"/>
    </location>
</feature>
<feature type="compositionally biased region" description="Polar residues" evidence="1">
    <location>
        <begin position="458"/>
        <end position="497"/>
    </location>
</feature>
<feature type="chain" id="PRO_5027054997" evidence="2">
    <location>
        <begin position="20"/>
        <end position="943"/>
    </location>
</feature>
<feature type="compositionally biased region" description="Polar residues" evidence="1">
    <location>
        <begin position="836"/>
        <end position="870"/>
    </location>
</feature>
<organism evidence="3 4">
    <name type="scientific">Pogonomyrmex barbatus</name>
    <name type="common">red harvester ant</name>
    <dbReference type="NCBI Taxonomy" id="144034"/>
    <lineage>
        <taxon>Eukaryota</taxon>
        <taxon>Metazoa</taxon>
        <taxon>Ecdysozoa</taxon>
        <taxon>Arthropoda</taxon>
        <taxon>Hexapoda</taxon>
        <taxon>Insecta</taxon>
        <taxon>Pterygota</taxon>
        <taxon>Neoptera</taxon>
        <taxon>Endopterygota</taxon>
        <taxon>Hymenoptera</taxon>
        <taxon>Apocrita</taxon>
        <taxon>Aculeata</taxon>
        <taxon>Formicoidea</taxon>
        <taxon>Formicidae</taxon>
        <taxon>Myrmicinae</taxon>
        <taxon>Pogonomyrmex</taxon>
    </lineage>
</organism>
<feature type="compositionally biased region" description="Low complexity" evidence="1">
    <location>
        <begin position="912"/>
        <end position="923"/>
    </location>
</feature>
<feature type="region of interest" description="Disordered" evidence="1">
    <location>
        <begin position="47"/>
        <end position="109"/>
    </location>
</feature>
<dbReference type="AlphaFoldDB" id="A0A6I9X3L1"/>